<evidence type="ECO:0000256" key="7">
    <source>
        <dbReference type="ARBA" id="ARBA00022989"/>
    </source>
</evidence>
<evidence type="ECO:0000256" key="6">
    <source>
        <dbReference type="ARBA" id="ARBA00022970"/>
    </source>
</evidence>
<feature type="transmembrane region" description="Helical" evidence="9">
    <location>
        <begin position="228"/>
        <end position="248"/>
    </location>
</feature>
<feature type="transmembrane region" description="Helical" evidence="9">
    <location>
        <begin position="37"/>
        <end position="62"/>
    </location>
</feature>
<comment type="similarity">
    <text evidence="2 9">Belongs to the branched chain amino acid transporter family.</text>
</comment>
<feature type="transmembrane region" description="Helical" evidence="9">
    <location>
        <begin position="340"/>
        <end position="361"/>
    </location>
</feature>
<evidence type="ECO:0000256" key="3">
    <source>
        <dbReference type="ARBA" id="ARBA00022448"/>
    </source>
</evidence>
<keyword evidence="4" id="KW-1003">Cell membrane</keyword>
<comment type="subcellular location">
    <subcellularLocation>
        <location evidence="1 9">Cell membrane</location>
        <topology evidence="1 9">Multi-pass membrane protein</topology>
    </subcellularLocation>
</comment>
<accession>A0ABY8J0L8</accession>
<evidence type="ECO:0000256" key="1">
    <source>
        <dbReference type="ARBA" id="ARBA00004651"/>
    </source>
</evidence>
<dbReference type="RefSeq" id="WP_283076527.1">
    <property type="nucleotide sequence ID" value="NZ_CP121671.1"/>
</dbReference>
<dbReference type="PANTHER" id="PTHR30588:SF0">
    <property type="entry name" value="BRANCHED-CHAIN AMINO ACID PERMEASE BRNQ"/>
    <property type="match status" value="1"/>
</dbReference>
<dbReference type="Pfam" id="PF05525">
    <property type="entry name" value="Branch_AA_trans"/>
    <property type="match status" value="1"/>
</dbReference>
<keyword evidence="3 9" id="KW-0813">Transport</keyword>
<feature type="transmembrane region" description="Helical" evidence="9">
    <location>
        <begin position="147"/>
        <end position="167"/>
    </location>
</feature>
<evidence type="ECO:0000256" key="2">
    <source>
        <dbReference type="ARBA" id="ARBA00008540"/>
    </source>
</evidence>
<evidence type="ECO:0000256" key="4">
    <source>
        <dbReference type="ARBA" id="ARBA00022475"/>
    </source>
</evidence>
<dbReference type="PANTHER" id="PTHR30588">
    <property type="entry name" value="BRANCHED-CHAIN AMINO ACID TRANSPORT SYSTEM 2 CARRIER PROTEIN"/>
    <property type="match status" value="1"/>
</dbReference>
<evidence type="ECO:0000256" key="5">
    <source>
        <dbReference type="ARBA" id="ARBA00022692"/>
    </source>
</evidence>
<keyword evidence="7 9" id="KW-1133">Transmembrane helix</keyword>
<keyword evidence="6 9" id="KW-0029">Amino-acid transport</keyword>
<name>A0ABY8J0L8_9BACI</name>
<keyword evidence="11" id="KW-1185">Reference proteome</keyword>
<protein>
    <recommendedName>
        <fullName evidence="9">Branched-chain amino acid transport system carrier protein</fullName>
    </recommendedName>
</protein>
<dbReference type="NCBIfam" id="TIGR00796">
    <property type="entry name" value="livcs"/>
    <property type="match status" value="1"/>
</dbReference>
<dbReference type="Proteomes" id="UP001221597">
    <property type="component" value="Chromosome"/>
</dbReference>
<feature type="transmembrane region" description="Helical" evidence="9">
    <location>
        <begin position="368"/>
        <end position="390"/>
    </location>
</feature>
<dbReference type="EMBL" id="CP121671">
    <property type="protein sequence ID" value="WFT74531.1"/>
    <property type="molecule type" value="Genomic_DNA"/>
</dbReference>
<organism evidence="10 11">
    <name type="scientific">Halobacillus naozhouensis</name>
    <dbReference type="NCBI Taxonomy" id="554880"/>
    <lineage>
        <taxon>Bacteria</taxon>
        <taxon>Bacillati</taxon>
        <taxon>Bacillota</taxon>
        <taxon>Bacilli</taxon>
        <taxon>Bacillales</taxon>
        <taxon>Bacillaceae</taxon>
        <taxon>Halobacillus</taxon>
    </lineage>
</organism>
<keyword evidence="8 9" id="KW-0472">Membrane</keyword>
<feature type="transmembrane region" description="Helical" evidence="9">
    <location>
        <begin position="410"/>
        <end position="429"/>
    </location>
</feature>
<sequence>MKQKDILFIGFTLFALFFGAGNLIYPVSLGIESGTSYFPAIIGFILTGVGIPIITVVAISLVRGGAIQLAGRVHPLFGIIFISVVYLTIGPLFAIPRATSVAFESGLAPWLGESSSLGLFLFTAIFLGLVFFISLNPSKLVDRIGQLLTPALFVSIIGLVIGAFFLLDGEIQPPGEKYSSQPFFTGFVEGYLTMDAIAALAFGIITVTTFRERGITDSKMLTLRTFQAGSVAAIGLTSVYVAIGWIGAKMATEGAYDNGSAILAGAANIMYGNIGTLLFGLIVALACFTTCVGLVVACAQFFSNRFQGLTYKGVALTVTLISMVIANLGLSQIVAYSVPVLVFVYPITIVLIILTFTGGIIHHSPYVYRGAILFTSVISLYDGLVAAGFPLKAVTPYIQALPFSEINLSWLLPALVGALIGAIIHWIVTTTTSKVVTNK</sequence>
<evidence type="ECO:0000256" key="8">
    <source>
        <dbReference type="ARBA" id="ARBA00023136"/>
    </source>
</evidence>
<feature type="transmembrane region" description="Helical" evidence="9">
    <location>
        <begin position="314"/>
        <end position="334"/>
    </location>
</feature>
<feature type="transmembrane region" description="Helical" evidence="9">
    <location>
        <begin position="7"/>
        <end position="25"/>
    </location>
</feature>
<feature type="transmembrane region" description="Helical" evidence="9">
    <location>
        <begin position="277"/>
        <end position="302"/>
    </location>
</feature>
<comment type="function">
    <text evidence="9">Component of the transport system for branched-chain amino acids.</text>
</comment>
<evidence type="ECO:0000313" key="10">
    <source>
        <dbReference type="EMBL" id="WFT74531.1"/>
    </source>
</evidence>
<gene>
    <name evidence="10" type="primary">brnQ</name>
    <name evidence="10" type="ORF">P9989_19610</name>
</gene>
<feature type="transmembrane region" description="Helical" evidence="9">
    <location>
        <begin position="74"/>
        <end position="95"/>
    </location>
</feature>
<proteinExistence type="inferred from homology"/>
<feature type="transmembrane region" description="Helical" evidence="9">
    <location>
        <begin position="187"/>
        <end position="207"/>
    </location>
</feature>
<keyword evidence="5 9" id="KW-0812">Transmembrane</keyword>
<feature type="transmembrane region" description="Helical" evidence="9">
    <location>
        <begin position="115"/>
        <end position="135"/>
    </location>
</feature>
<dbReference type="InterPro" id="IPR004685">
    <property type="entry name" value="Brnchd-chn_aa_trnsp_Livcs"/>
</dbReference>
<evidence type="ECO:0000313" key="11">
    <source>
        <dbReference type="Proteomes" id="UP001221597"/>
    </source>
</evidence>
<evidence type="ECO:0000256" key="9">
    <source>
        <dbReference type="RuleBase" id="RU362122"/>
    </source>
</evidence>
<reference evidence="10 11" key="1">
    <citation type="submission" date="2023-04" db="EMBL/GenBank/DDBJ databases">
        <title>Genome sequence of Halobacillus naozhouensis KACC 21980.</title>
        <authorList>
            <person name="Kim S."/>
            <person name="Heo J."/>
            <person name="Kwon S.-W."/>
        </authorList>
    </citation>
    <scope>NUCLEOTIDE SEQUENCE [LARGE SCALE GENOMIC DNA]</scope>
    <source>
        <strain evidence="10 11">KCTC 13234</strain>
    </source>
</reference>